<dbReference type="Proteomes" id="UP000198883">
    <property type="component" value="Unassembled WGS sequence"/>
</dbReference>
<dbReference type="OrthoDB" id="350602at2"/>
<dbReference type="STRING" id="97481.SAMN05444853_10439"/>
<reference evidence="9" key="4">
    <citation type="journal article" date="2023" name="Front. Microbiol.">
        <title>Phylogeography and host specificity of Pasteurellaceae pathogenic to sea-farmed fish in the north-east Atlantic.</title>
        <authorList>
            <person name="Gulla S."/>
            <person name="Colquhoun D.J."/>
            <person name="Olsen A.B."/>
            <person name="Spilsberg B."/>
            <person name="Lagesen K."/>
            <person name="Aakesson C.P."/>
            <person name="Strom S."/>
            <person name="Manji F."/>
            <person name="Birkbeck T.H."/>
            <person name="Nilsen H.K."/>
        </authorList>
    </citation>
    <scope>NUCLEOTIDE SEQUENCE</scope>
    <source>
        <strain evidence="9">98B1</strain>
    </source>
</reference>
<dbReference type="PROSITE" id="PS51095">
    <property type="entry name" value="PTS_EIIA_TYPE_3"/>
    <property type="match status" value="1"/>
</dbReference>
<evidence type="ECO:0000256" key="5">
    <source>
        <dbReference type="PIRSR" id="PIRSR000699-1"/>
    </source>
</evidence>
<dbReference type="InterPro" id="IPR003188">
    <property type="entry name" value="PTS_IIA_lac/cel"/>
</dbReference>
<feature type="modified residue" description="Phosphohistidine; by HPr" evidence="7">
    <location>
        <position position="82"/>
    </location>
</feature>
<dbReference type="PIRSF" id="PIRSF000699">
    <property type="entry name" value="PTS_IILac_III"/>
    <property type="match status" value="1"/>
</dbReference>
<reference evidence="8 12" key="3">
    <citation type="journal article" date="2023" name="Front. Microbiol.">
        <title>Phylogeography and host specificity of Pasteurellaceae pathogenic to sea-farmed fish in the north-east Atlantic.</title>
        <authorList>
            <person name="Gulla S."/>
            <person name="Colquhoun D.J."/>
            <person name="Olsen A.B."/>
            <person name="Spilsberg B."/>
            <person name="Lagesen K."/>
            <person name="Aakesson C.P."/>
            <person name="Strom S."/>
            <person name="Manji F."/>
            <person name="Birkbeck T.H."/>
            <person name="Nilsen H.K."/>
        </authorList>
    </citation>
    <scope>NUCLEOTIDE SEQUENCE [LARGE SCALE GENOMIC DNA]</scope>
    <source>
        <strain evidence="8 12">VIO11850</strain>
    </source>
</reference>
<keyword evidence="2" id="KW-0762">Sugar transport</keyword>
<dbReference type="InterPro" id="IPR036542">
    <property type="entry name" value="PTS_IIA_lac/cel_sf"/>
</dbReference>
<keyword evidence="3" id="KW-0808">Transferase</keyword>
<reference evidence="11" key="1">
    <citation type="submission" date="2016-10" db="EMBL/GenBank/DDBJ databases">
        <authorList>
            <person name="Varghese N."/>
            <person name="Submissions S."/>
        </authorList>
    </citation>
    <scope>NUCLEOTIDE SEQUENCE [LARGE SCALE GENOMIC DNA]</scope>
    <source>
        <strain evidence="11">DSM 24204</strain>
    </source>
</reference>
<name>A0A1H7VAP3_9PAST</name>
<dbReference type="PANTHER" id="PTHR34382">
    <property type="entry name" value="PTS SYSTEM N,N'-DIACETYLCHITOBIOSE-SPECIFIC EIIA COMPONENT"/>
    <property type="match status" value="1"/>
</dbReference>
<dbReference type="GeneID" id="83545347"/>
<keyword evidence="6" id="KW-0479">Metal-binding</keyword>
<dbReference type="GO" id="GO:0009401">
    <property type="term" value="P:phosphoenolpyruvate-dependent sugar phosphotransferase system"/>
    <property type="evidence" value="ECO:0007669"/>
    <property type="project" value="UniProtKB-KW"/>
</dbReference>
<evidence type="ECO:0000256" key="7">
    <source>
        <dbReference type="PROSITE-ProRule" id="PRU00418"/>
    </source>
</evidence>
<dbReference type="Gene3D" id="1.20.58.80">
    <property type="entry name" value="Phosphotransferase system, lactose/cellobiose-type IIA subunit"/>
    <property type="match status" value="1"/>
</dbReference>
<gene>
    <name evidence="8" type="ORF">QJT92_01080</name>
    <name evidence="9" type="ORF">QJU97_02775</name>
    <name evidence="10" type="ORF">SAMN05444853_10439</name>
</gene>
<dbReference type="Proteomes" id="UP001231736">
    <property type="component" value="Unassembled WGS sequence"/>
</dbReference>
<dbReference type="EMBL" id="FOBN01000004">
    <property type="protein sequence ID" value="SEM06150.1"/>
    <property type="molecule type" value="Genomic_DNA"/>
</dbReference>
<dbReference type="GO" id="GO:0046872">
    <property type="term" value="F:metal ion binding"/>
    <property type="evidence" value="ECO:0007669"/>
    <property type="project" value="UniProtKB-KW"/>
</dbReference>
<dbReference type="Pfam" id="PF02255">
    <property type="entry name" value="PTS_IIA"/>
    <property type="match status" value="1"/>
</dbReference>
<evidence type="ECO:0000256" key="4">
    <source>
        <dbReference type="ARBA" id="ARBA00022683"/>
    </source>
</evidence>
<evidence type="ECO:0000313" key="11">
    <source>
        <dbReference type="Proteomes" id="UP000198883"/>
    </source>
</evidence>
<sequence>MQYEELSELAMEIIVNAGAAKSSAMEAIQAAKQENFTTANEHLKSASQFYCEAHKAQTALIRLEAQQAEKNKQLIVPLMMVHAQDHLTMALMTQDFARELIDLYHKLEEKND</sequence>
<evidence type="ECO:0000313" key="12">
    <source>
        <dbReference type="Proteomes" id="UP001224812"/>
    </source>
</evidence>
<evidence type="ECO:0000256" key="2">
    <source>
        <dbReference type="ARBA" id="ARBA00022597"/>
    </source>
</evidence>
<comment type="cofactor">
    <cofactor evidence="6">
        <name>Mg(2+)</name>
        <dbReference type="ChEBI" id="CHEBI:18420"/>
    </cofactor>
    <text evidence="6">Binds 1 Mg(2+) ion per trimer.</text>
</comment>
<organism evidence="10 11">
    <name type="scientific">Phocoenobacter skyensis</name>
    <dbReference type="NCBI Taxonomy" id="97481"/>
    <lineage>
        <taxon>Bacteria</taxon>
        <taxon>Pseudomonadati</taxon>
        <taxon>Pseudomonadota</taxon>
        <taxon>Gammaproteobacteria</taxon>
        <taxon>Pasteurellales</taxon>
        <taxon>Pasteurellaceae</taxon>
        <taxon>Phocoenobacter</taxon>
    </lineage>
</organism>
<dbReference type="SUPFAM" id="SSF46973">
    <property type="entry name" value="Enzyme IIa from lactose specific PTS, IIa-lac"/>
    <property type="match status" value="1"/>
</dbReference>
<dbReference type="Proteomes" id="UP001224812">
    <property type="component" value="Unassembled WGS sequence"/>
</dbReference>
<dbReference type="RefSeq" id="WP_090920635.1">
    <property type="nucleotide sequence ID" value="NZ_CP016180.1"/>
</dbReference>
<dbReference type="AlphaFoldDB" id="A0A1H7VAP3"/>
<proteinExistence type="predicted"/>
<feature type="active site" description="Tele-phosphohistidine intermediate" evidence="5">
    <location>
        <position position="82"/>
    </location>
</feature>
<keyword evidence="6" id="KW-0460">Magnesium</keyword>
<keyword evidence="1" id="KW-0813">Transport</keyword>
<evidence type="ECO:0000256" key="1">
    <source>
        <dbReference type="ARBA" id="ARBA00022448"/>
    </source>
</evidence>
<evidence type="ECO:0000313" key="9">
    <source>
        <dbReference type="EMBL" id="MDP8174382.1"/>
    </source>
</evidence>
<evidence type="ECO:0000313" key="10">
    <source>
        <dbReference type="EMBL" id="SEM06150.1"/>
    </source>
</evidence>
<feature type="binding site" evidence="6">
    <location>
        <position position="85"/>
    </location>
    <ligand>
        <name>Mg(2+)</name>
        <dbReference type="ChEBI" id="CHEBI:18420"/>
        <note>ligand shared between all trimeric partners</note>
    </ligand>
</feature>
<dbReference type="EMBL" id="JASAYT010000006">
    <property type="protein sequence ID" value="MDP8174382.1"/>
    <property type="molecule type" value="Genomic_DNA"/>
</dbReference>
<dbReference type="PANTHER" id="PTHR34382:SF7">
    <property type="entry name" value="PTS SYSTEM N,N'-DIACETYLCHITOBIOSE-SPECIFIC EIIA COMPONENT"/>
    <property type="match status" value="1"/>
</dbReference>
<evidence type="ECO:0000313" key="8">
    <source>
        <dbReference type="EMBL" id="MDP8084525.1"/>
    </source>
</evidence>
<evidence type="ECO:0000256" key="6">
    <source>
        <dbReference type="PIRSR" id="PIRSR000699-2"/>
    </source>
</evidence>
<dbReference type="EMBL" id="JASAVS010000001">
    <property type="protein sequence ID" value="MDP8084525.1"/>
    <property type="molecule type" value="Genomic_DNA"/>
</dbReference>
<accession>A0A1H7VAP3</accession>
<protein>
    <submittedName>
        <fullName evidence="8">PTS lactose/cellobiose transporter subunit IIA</fullName>
    </submittedName>
    <submittedName>
        <fullName evidence="10">PTS system, cellobiose-specific IIA component</fullName>
    </submittedName>
</protein>
<keyword evidence="12" id="KW-1185">Reference proteome</keyword>
<reference evidence="10" key="2">
    <citation type="submission" date="2016-10" db="EMBL/GenBank/DDBJ databases">
        <authorList>
            <person name="de Groot N.N."/>
        </authorList>
    </citation>
    <scope>NUCLEOTIDE SEQUENCE [LARGE SCALE GENOMIC DNA]</scope>
    <source>
        <strain evidence="10">DSM 24204</strain>
    </source>
</reference>
<keyword evidence="4" id="KW-0598">Phosphotransferase system</keyword>
<dbReference type="GO" id="GO:0016740">
    <property type="term" value="F:transferase activity"/>
    <property type="evidence" value="ECO:0007669"/>
    <property type="project" value="UniProtKB-KW"/>
</dbReference>
<evidence type="ECO:0000256" key="3">
    <source>
        <dbReference type="ARBA" id="ARBA00022679"/>
    </source>
</evidence>